<organism evidence="1">
    <name type="scientific">Absidia glauca</name>
    <name type="common">Pin mould</name>
    <dbReference type="NCBI Taxonomy" id="4829"/>
    <lineage>
        <taxon>Eukaryota</taxon>
        <taxon>Fungi</taxon>
        <taxon>Fungi incertae sedis</taxon>
        <taxon>Mucoromycota</taxon>
        <taxon>Mucoromycotina</taxon>
        <taxon>Mucoromycetes</taxon>
        <taxon>Mucorales</taxon>
        <taxon>Cunninghamellaceae</taxon>
        <taxon>Absidia</taxon>
    </lineage>
</organism>
<dbReference type="OrthoDB" id="2281255at2759"/>
<dbReference type="EMBL" id="LT554016">
    <property type="protein sequence ID" value="SAM02883.1"/>
    <property type="molecule type" value="Genomic_DNA"/>
</dbReference>
<evidence type="ECO:0000313" key="1">
    <source>
        <dbReference type="EMBL" id="SAM02883.1"/>
    </source>
</evidence>
<gene>
    <name evidence="1" type="primary">ABSGL_08699.1 scaffold 10421</name>
</gene>
<protein>
    <submittedName>
        <fullName evidence="1">Uncharacterized protein</fullName>
    </submittedName>
</protein>
<dbReference type="OMA" id="CWRTGPM"/>
<proteinExistence type="predicted"/>
<accession>A0A163JYB3</accession>
<reference evidence="1" key="1">
    <citation type="submission" date="2016-04" db="EMBL/GenBank/DDBJ databases">
        <authorList>
            <person name="Evans L.H."/>
            <person name="Alamgir A."/>
            <person name="Owens N."/>
            <person name="Weber N.D."/>
            <person name="Virtaneva K."/>
            <person name="Barbian K."/>
            <person name="Babar A."/>
            <person name="Rosenke K."/>
        </authorList>
    </citation>
    <scope>NUCLEOTIDE SEQUENCE [LARGE SCALE GENOMIC DNA]</scope>
    <source>
        <strain evidence="1">CBS 101.48</strain>
    </source>
</reference>
<name>A0A163JYB3_ABSGL</name>
<dbReference type="AlphaFoldDB" id="A0A163JYB3"/>
<sequence length="423" mass="47601">MSTPIITKGQAACYLYGEDMTMENKRHLKQKLDDNPDLELVYAHDTGMRRPMAIGRKVVARDPLLYHSYPDSDDNDDDINDRVEEVLHSSQESGSSISCEDYGMQLHIHGILWQTMTANRPLDVSKYDRKFVSTQDLVLTLQKHIPNLDTAYNAGQVSRWMCQESNFGKTSVTRTGSTVLNGRMLWVSKKPYMAFSLMCGCMKDMVSLKLFNVNTFRKTIIRKKGWTTIGYARKSKTGDPAKTRQRLIQDMVNALHTKTLCSKVYVSVNCNSSSPLSTRDATPTPASADIQKNLRRINGDFQDLVVYLQTAQTKVRLVVQDFAGLTTNTVDLTAFINKHRMLKEVVVDLGHTITVLSRQELLSGEDRTIFKLRTGFLLANWACVGELGLCWRTGPMLANSAYVGELGLCWRTGPMLASWAYVG</sequence>
<dbReference type="Proteomes" id="UP000078561">
    <property type="component" value="Unassembled WGS sequence"/>
</dbReference>
<evidence type="ECO:0000313" key="2">
    <source>
        <dbReference type="Proteomes" id="UP000078561"/>
    </source>
</evidence>
<dbReference type="InParanoid" id="A0A163JYB3"/>
<keyword evidence="2" id="KW-1185">Reference proteome</keyword>